<comment type="cofactor">
    <cofactor evidence="2 15 16">
        <name>methylcob(III)alamin</name>
        <dbReference type="ChEBI" id="CHEBI:28115"/>
    </cofactor>
</comment>
<evidence type="ECO:0000256" key="14">
    <source>
        <dbReference type="ARBA" id="ARBA00023285"/>
    </source>
</evidence>
<dbReference type="PROSITE" id="PS51337">
    <property type="entry name" value="B12_BINDING_NTER"/>
    <property type="match status" value="1"/>
</dbReference>
<dbReference type="Gene3D" id="3.20.20.20">
    <property type="entry name" value="Dihydropteroate synthase-like"/>
    <property type="match status" value="1"/>
</dbReference>
<feature type="binding site" evidence="16 18">
    <location>
        <position position="330"/>
    </location>
    <ligand>
        <name>Zn(2+)</name>
        <dbReference type="ChEBI" id="CHEBI:29105"/>
    </ligand>
</feature>
<evidence type="ECO:0000256" key="9">
    <source>
        <dbReference type="ARBA" id="ARBA00022691"/>
    </source>
</evidence>
<dbReference type="PROSITE" id="PS50974">
    <property type="entry name" value="ADOMET_ACTIVATION"/>
    <property type="match status" value="1"/>
</dbReference>
<evidence type="ECO:0000256" key="3">
    <source>
        <dbReference type="ARBA" id="ARBA00005178"/>
    </source>
</evidence>
<comment type="pathway">
    <text evidence="3 15">Amino-acid biosynthesis; L-methionine biosynthesis via de novo pathway; L-methionine from L-homocysteine (MetH route): step 1/1.</text>
</comment>
<dbReference type="InterPro" id="IPR033706">
    <property type="entry name" value="Met_synthase_B12-bd"/>
</dbReference>
<keyword evidence="12 15" id="KW-0862">Zinc</keyword>
<dbReference type="PIRSF" id="PIRSF000381">
    <property type="entry name" value="MetH"/>
    <property type="match status" value="1"/>
</dbReference>
<comment type="domain">
    <text evidence="15">Modular enzyme with four functionally distinct domains. The isolated Hcy-binding domain catalyzes methyl transfer from free methylcobalamin to homocysteine. The Hcy-binding domain in association with the pterin-binding domain catalyzes the methylation of cob(I)alamin by methyltetrahydrofolate and the methylation of homocysteine. The B12-binding domain binds the cofactor. The AdoMet activation domain binds S-adenosyl-L-methionine. Under aerobic conditions cob(I)alamin can be converted to inactive cob(II)alamin. Reductive methylation by S-adenosyl-L-methionine and flavodoxin regenerates methylcobalamin.</text>
</comment>
<dbReference type="InterPro" id="IPR050554">
    <property type="entry name" value="Met_Synthase/Corrinoid"/>
</dbReference>
<keyword evidence="7 15" id="KW-0846">Cobalamin</keyword>
<dbReference type="GO" id="GO:0008705">
    <property type="term" value="F:methionine synthase activity"/>
    <property type="evidence" value="ECO:0007669"/>
    <property type="project" value="UniProtKB-UniRule"/>
</dbReference>
<dbReference type="InterPro" id="IPR036594">
    <property type="entry name" value="Meth_synthase_dom"/>
</dbReference>
<dbReference type="NCBIfam" id="TIGR02082">
    <property type="entry name" value="metH"/>
    <property type="match status" value="1"/>
</dbReference>
<dbReference type="SUPFAM" id="SSF52242">
    <property type="entry name" value="Cobalamin (vitamin B12)-binding domain"/>
    <property type="match status" value="1"/>
</dbReference>
<dbReference type="PANTHER" id="PTHR45833">
    <property type="entry name" value="METHIONINE SYNTHASE"/>
    <property type="match status" value="1"/>
</dbReference>
<dbReference type="OrthoDB" id="261426at2759"/>
<keyword evidence="13 15" id="KW-0486">Methionine biosynthesis</keyword>
<dbReference type="EC" id="2.1.1.13" evidence="15"/>
<dbReference type="FunFam" id="3.20.20.20:FF:000002">
    <property type="entry name" value="Methionine synthase"/>
    <property type="match status" value="1"/>
</dbReference>
<dbReference type="InterPro" id="IPR011005">
    <property type="entry name" value="Dihydropteroate_synth-like_sf"/>
</dbReference>
<dbReference type="InterPro" id="IPR000489">
    <property type="entry name" value="Pterin-binding_dom"/>
</dbReference>
<protein>
    <recommendedName>
        <fullName evidence="15">Methionine synthase</fullName>
        <ecNumber evidence="15">2.1.1.13</ecNumber>
    </recommendedName>
    <alternativeName>
        <fullName evidence="15">5-methyltetrahydrofolate--homocysteine methyltransferase</fullName>
    </alternativeName>
</protein>
<dbReference type="Gene3D" id="1.10.1240.10">
    <property type="entry name" value="Methionine synthase domain"/>
    <property type="match status" value="1"/>
</dbReference>
<keyword evidence="14 15" id="KW-0170">Cobalt</keyword>
<proteinExistence type="inferred from homology"/>
<dbReference type="Pfam" id="PF02310">
    <property type="entry name" value="B12-binding"/>
    <property type="match status" value="1"/>
</dbReference>
<dbReference type="FunFam" id="3.40.50.280:FF:000001">
    <property type="entry name" value="Methionine synthase"/>
    <property type="match status" value="1"/>
</dbReference>
<evidence type="ECO:0000256" key="4">
    <source>
        <dbReference type="ARBA" id="ARBA00010398"/>
    </source>
</evidence>
<evidence type="ECO:0000313" key="20">
    <source>
        <dbReference type="Proteomes" id="UP000616769"/>
    </source>
</evidence>
<evidence type="ECO:0000256" key="17">
    <source>
        <dbReference type="PIRSR" id="PIRSR000381-2"/>
    </source>
</evidence>
<evidence type="ECO:0000256" key="11">
    <source>
        <dbReference type="ARBA" id="ARBA00022737"/>
    </source>
</evidence>
<feature type="binding site" evidence="17">
    <location>
        <position position="834"/>
    </location>
    <ligand>
        <name>methylcob(III)alamin</name>
        <dbReference type="ChEBI" id="CHEBI:28115"/>
    </ligand>
</feature>
<dbReference type="InterPro" id="IPR004223">
    <property type="entry name" value="VitB12-dep_Met_synth_activ_dom"/>
</dbReference>
<evidence type="ECO:0000256" key="6">
    <source>
        <dbReference type="ARBA" id="ARBA00022605"/>
    </source>
</evidence>
<feature type="binding site" evidence="16 18">
    <location>
        <position position="329"/>
    </location>
    <ligand>
        <name>Zn(2+)</name>
        <dbReference type="ChEBI" id="CHEBI:29105"/>
    </ligand>
</feature>
<organism evidence="19 20">
    <name type="scientific">Sarcoptes scabiei</name>
    <name type="common">Itch mite</name>
    <name type="synonym">Acarus scabiei</name>
    <dbReference type="NCBI Taxonomy" id="52283"/>
    <lineage>
        <taxon>Eukaryota</taxon>
        <taxon>Metazoa</taxon>
        <taxon>Ecdysozoa</taxon>
        <taxon>Arthropoda</taxon>
        <taxon>Chelicerata</taxon>
        <taxon>Arachnida</taxon>
        <taxon>Acari</taxon>
        <taxon>Acariformes</taxon>
        <taxon>Sarcoptiformes</taxon>
        <taxon>Astigmata</taxon>
        <taxon>Psoroptidia</taxon>
        <taxon>Sarcoptoidea</taxon>
        <taxon>Sarcoptidae</taxon>
        <taxon>Sarcoptinae</taxon>
        <taxon>Sarcoptes</taxon>
    </lineage>
</organism>
<dbReference type="Gene3D" id="3.10.196.10">
    <property type="entry name" value="Vitamin B12-dependent methionine synthase, activation domain"/>
    <property type="match status" value="1"/>
</dbReference>
<keyword evidence="5 15" id="KW-0489">Methyltransferase</keyword>
<dbReference type="SUPFAM" id="SSF82282">
    <property type="entry name" value="Homocysteine S-methyltransferase"/>
    <property type="match status" value="1"/>
</dbReference>
<accession>A0A131ZUF0</accession>
<dbReference type="InterPro" id="IPR006158">
    <property type="entry name" value="Cobalamin-bd"/>
</dbReference>
<dbReference type="UniPathway" id="UPA00051">
    <property type="reaction ID" value="UER00081"/>
</dbReference>
<feature type="binding site" evidence="17">
    <location>
        <position position="979"/>
    </location>
    <ligand>
        <name>S-adenosyl-L-methionine</name>
        <dbReference type="ChEBI" id="CHEBI:59789"/>
    </ligand>
</feature>
<sequence>MKQKTQSDSILERLKRKEQLIAALEERILIIDGAMGTMLQQMNLTESDYSMNDEYRQLEDNIPLKGNNDFLSLTRPEIIYSIHREYLESGADIIETNSFNSNCIVQKDYQCQHLVRLMNLRSASIARNACEDFQRSNPNCGPKFVAGSLGPTNKTLSISPRVDDPSYRDCEWDELVDCYREQASALLDGGVDIILLETIIDTANAKAALFAIRSVLNERNLTDLVPVFVSATIVDKSGRLLSGQTIDAFVISVEHSEPLVFGLNCALGPDEMAPFIKRLSRFVRCRYLICYPNAGLPNVFGLYDQTPDRMASQLKRFAEEGYVNIVGGCCGTTTKHIKAISDACKTIKPRRISPKAEQFNDTYFAGLESFVHNQSTLFVNIGERCNMAGCKRFAQLIHDRNHQEALELAREQVENGAQLLDINLDDAMIDGPKEMRHFLNLLATEPEICRIPVCIDSSRFDVIEQGLKCCQGKGIVNSISLKLGEEEFCRQARLIKEFGFAVIVMAFDEQGQATEIADKIQICQRSFRILRKIGFKPNHIIFDPNILTVGTGLEEHNNYAVNYIESIEKIKKTCPGCHIIGGVSNISFAFRGMNQIREAMHSVFLYHAIKSGMDMGIVNAGSLRPYTAIDPTLRDLCEDLILNRCPEATEKLLQFAKLIQSDGDQIKKEISSLDDWRQFDVESRLKHSIINGLDQWIHRDIEECRKNCERYPKPLQIIEGPLMNAMGEVGDLFGDGKMFLPQVIKSARVMKKAVSFLVPFIERSSGLGSKQIVPNQKTIVLATVKGDVHDIGKNIVAVVLGCNNYNVIDLGVMVPSEKIIDAIKNHRADIVGLSGLITPSLDEMITVAKEMEQQGIRIPLIIGGATTSKRHTAIKIAPNYSGAVVHCIDASKSVWNCSKLLSDNLEDREEFLEEIEEEYDEIRLEYEENTKQQQFLSYEQAKKQKYRLDFDRKLIKVPRFFGTKSFLNYDLNLLRPYIDWKPFFDCWQLRGRYPNRNYPNIFNDQTVGNEARKLFDEAQTMIDWLVAKNQLRANAIIGFYRANSINDEDIVILNENDQTIGVLHGIRQQHRKESDSDQDSNEYLSIADFIAPKETGIDDFIGLFVVSAGFGLEEICDGLQQKNDVFGEILVKAIADRFAEAFAEHLHERVRKEFWGYVDDERLSTVDLLKVSYEGIRPAPGYPSQPDHTEKLTIWNLMNVESETGMKLTESLSIWPSSSCCGIYFSHPKSKYFAVGKLAKDQIVSYAKRKNQSIEFTEKSLRMSLGY</sequence>
<dbReference type="SUPFAM" id="SSF56507">
    <property type="entry name" value="Methionine synthase activation domain-like"/>
    <property type="match status" value="1"/>
</dbReference>
<evidence type="ECO:0000256" key="12">
    <source>
        <dbReference type="ARBA" id="ARBA00022833"/>
    </source>
</evidence>
<dbReference type="AlphaFoldDB" id="A0A131ZUF0"/>
<dbReference type="GO" id="GO:0008270">
    <property type="term" value="F:zinc ion binding"/>
    <property type="evidence" value="ECO:0007669"/>
    <property type="project" value="UniProtKB-UniRule"/>
</dbReference>
<evidence type="ECO:0000256" key="18">
    <source>
        <dbReference type="PROSITE-ProRule" id="PRU00333"/>
    </source>
</evidence>
<dbReference type="CDD" id="cd00740">
    <property type="entry name" value="MeTr"/>
    <property type="match status" value="1"/>
</dbReference>
<evidence type="ECO:0000256" key="10">
    <source>
        <dbReference type="ARBA" id="ARBA00022723"/>
    </source>
</evidence>
<gene>
    <name evidence="19" type="ORF">QR98_0003280</name>
</gene>
<dbReference type="PROSITE" id="PS50972">
    <property type="entry name" value="PTERIN_BINDING"/>
    <property type="match status" value="1"/>
</dbReference>
<keyword evidence="6 15" id="KW-0028">Amino-acid biosynthesis</keyword>
<dbReference type="PANTHER" id="PTHR45833:SF1">
    <property type="entry name" value="METHIONINE SYNTHASE"/>
    <property type="match status" value="1"/>
</dbReference>
<dbReference type="Pfam" id="PF00809">
    <property type="entry name" value="Pterin_bind"/>
    <property type="match status" value="1"/>
</dbReference>
<dbReference type="GO" id="GO:0050667">
    <property type="term" value="P:homocysteine metabolic process"/>
    <property type="evidence" value="ECO:0007669"/>
    <property type="project" value="TreeGrafter"/>
</dbReference>
<dbReference type="CDD" id="cd02069">
    <property type="entry name" value="methionine_synthase_B12_BD"/>
    <property type="match status" value="1"/>
</dbReference>
<comment type="function">
    <text evidence="15">Catalyzes the transfer of a methyl group from methyl-cobalamin to homocysteine, yielding enzyme-bound cob(I)alamin and methionine. Subsequently, remethylates the cofactor using methyltetrahydrofolate.</text>
</comment>
<evidence type="ECO:0000256" key="2">
    <source>
        <dbReference type="ARBA" id="ARBA00001956"/>
    </source>
</evidence>
<dbReference type="SUPFAM" id="SSF47644">
    <property type="entry name" value="Methionine synthase domain"/>
    <property type="match status" value="1"/>
</dbReference>
<dbReference type="InterPro" id="IPR003726">
    <property type="entry name" value="HCY_dom"/>
</dbReference>
<feature type="binding site" evidence="17">
    <location>
        <begin position="786"/>
        <end position="790"/>
    </location>
    <ligand>
        <name>methylcob(III)alamin</name>
        <dbReference type="ChEBI" id="CHEBI:28115"/>
    </ligand>
</feature>
<comment type="cofactor">
    <cofactor evidence="1 15 18">
        <name>Zn(2+)</name>
        <dbReference type="ChEBI" id="CHEBI:29105"/>
    </cofactor>
</comment>
<keyword evidence="10 15" id="KW-0479">Metal-binding</keyword>
<comment type="catalytic activity">
    <reaction evidence="15">
        <text>(6S)-5-methyl-5,6,7,8-tetrahydrofolate + L-homocysteine = (6S)-5,6,7,8-tetrahydrofolate + L-methionine</text>
        <dbReference type="Rhea" id="RHEA:11172"/>
        <dbReference type="ChEBI" id="CHEBI:18608"/>
        <dbReference type="ChEBI" id="CHEBI:57453"/>
        <dbReference type="ChEBI" id="CHEBI:57844"/>
        <dbReference type="ChEBI" id="CHEBI:58199"/>
        <dbReference type="EC" id="2.1.1.13"/>
    </reaction>
</comment>
<dbReference type="FunFam" id="3.20.20.330:FF:000001">
    <property type="entry name" value="Methionine synthase"/>
    <property type="match status" value="1"/>
</dbReference>
<name>A0A131ZUF0_SARSC</name>
<dbReference type="PROSITE" id="PS50970">
    <property type="entry name" value="HCY"/>
    <property type="match status" value="1"/>
</dbReference>
<dbReference type="FunFam" id="1.10.1240.10:FF:000001">
    <property type="entry name" value="Methionine synthase"/>
    <property type="match status" value="1"/>
</dbReference>
<dbReference type="Pfam" id="PF02607">
    <property type="entry name" value="B12-binding_2"/>
    <property type="match status" value="1"/>
</dbReference>
<dbReference type="InterPro" id="IPR011822">
    <property type="entry name" value="MetH"/>
</dbReference>
<dbReference type="NCBIfam" id="NF007024">
    <property type="entry name" value="PRK09490.1"/>
    <property type="match status" value="1"/>
</dbReference>
<dbReference type="GO" id="GO:0032259">
    <property type="term" value="P:methylation"/>
    <property type="evidence" value="ECO:0007669"/>
    <property type="project" value="UniProtKB-KW"/>
</dbReference>
<feature type="binding site" evidence="17">
    <location>
        <position position="1177"/>
    </location>
    <ligand>
        <name>S-adenosyl-L-methionine</name>
        <dbReference type="ChEBI" id="CHEBI:59789"/>
    </ligand>
</feature>
<dbReference type="SMART" id="SM01018">
    <property type="entry name" value="B12-binding_2"/>
    <property type="match status" value="1"/>
</dbReference>
<comment type="similarity">
    <text evidence="4">Belongs to the vitamin-B12 dependent methionine synthase family.</text>
</comment>
<dbReference type="InterPro" id="IPR036589">
    <property type="entry name" value="HCY_dom_sf"/>
</dbReference>
<evidence type="ECO:0000256" key="15">
    <source>
        <dbReference type="PIRNR" id="PIRNR000381"/>
    </source>
</evidence>
<dbReference type="Pfam" id="PF02965">
    <property type="entry name" value="Met_synt_B12"/>
    <property type="match status" value="1"/>
</dbReference>
<dbReference type="InterPro" id="IPR036724">
    <property type="entry name" value="Cobalamin-bd_sf"/>
</dbReference>
<dbReference type="EMBL" id="JXLN01000444">
    <property type="protein sequence ID" value="KPL98092.1"/>
    <property type="molecule type" value="Genomic_DNA"/>
</dbReference>
<feature type="binding site" evidence="17">
    <location>
        <begin position="1232"/>
        <end position="1233"/>
    </location>
    <ligand>
        <name>S-adenosyl-L-methionine</name>
        <dbReference type="ChEBI" id="CHEBI:59789"/>
    </ligand>
</feature>
<dbReference type="Gene3D" id="3.40.50.280">
    <property type="entry name" value="Cobalamin-binding domain"/>
    <property type="match status" value="1"/>
</dbReference>
<reference evidence="19 20" key="1">
    <citation type="journal article" date="2015" name="Parasit. Vectors">
        <title>Draft genome of the scabies mite.</title>
        <authorList>
            <person name="Rider S.D.Jr."/>
            <person name="Morgan M.S."/>
            <person name="Arlian L.G."/>
        </authorList>
    </citation>
    <scope>NUCLEOTIDE SEQUENCE [LARGE SCALE GENOMIC DNA]</scope>
    <source>
        <strain evidence="19">Arlian Lab</strain>
    </source>
</reference>
<dbReference type="Pfam" id="PF02574">
    <property type="entry name" value="S-methyl_trans"/>
    <property type="match status" value="1"/>
</dbReference>
<keyword evidence="9 15" id="KW-0949">S-adenosyl-L-methionine</keyword>
<dbReference type="Gene3D" id="3.20.20.330">
    <property type="entry name" value="Homocysteine-binding-like domain"/>
    <property type="match status" value="1"/>
</dbReference>
<evidence type="ECO:0000313" key="19">
    <source>
        <dbReference type="EMBL" id="KPL98092.1"/>
    </source>
</evidence>
<feature type="binding site" evidence="17">
    <location>
        <position position="890"/>
    </location>
    <ligand>
        <name>methylcob(III)alamin</name>
        <dbReference type="ChEBI" id="CHEBI:28115"/>
    </ligand>
</feature>
<feature type="binding site" evidence="17">
    <location>
        <position position="719"/>
    </location>
    <ligand>
        <name>methylcob(III)alamin</name>
        <dbReference type="ChEBI" id="CHEBI:28115"/>
    </ligand>
</feature>
<dbReference type="GO" id="GO:0046653">
    <property type="term" value="P:tetrahydrofolate metabolic process"/>
    <property type="evidence" value="ECO:0007669"/>
    <property type="project" value="TreeGrafter"/>
</dbReference>
<feature type="binding site" description="axial binding residue" evidence="16">
    <location>
        <position position="789"/>
    </location>
    <ligand>
        <name>methylcob(III)alamin</name>
        <dbReference type="ChEBI" id="CHEBI:28115"/>
    </ligand>
    <ligandPart>
        <name>Co</name>
        <dbReference type="ChEBI" id="CHEBI:27638"/>
    </ligandPart>
</feature>
<dbReference type="GO" id="GO:0005829">
    <property type="term" value="C:cytosol"/>
    <property type="evidence" value="ECO:0007669"/>
    <property type="project" value="TreeGrafter"/>
</dbReference>
<dbReference type="GO" id="GO:0031419">
    <property type="term" value="F:cobalamin binding"/>
    <property type="evidence" value="ECO:0007669"/>
    <property type="project" value="UniProtKB-UniRule"/>
</dbReference>
<keyword evidence="11" id="KW-0677">Repeat</keyword>
<feature type="binding site" evidence="16 18">
    <location>
        <position position="265"/>
    </location>
    <ligand>
        <name>Zn(2+)</name>
        <dbReference type="ChEBI" id="CHEBI:29105"/>
    </ligand>
</feature>
<dbReference type="InterPro" id="IPR003759">
    <property type="entry name" value="Cbl-bd_cap"/>
</dbReference>
<evidence type="ECO:0000256" key="1">
    <source>
        <dbReference type="ARBA" id="ARBA00001947"/>
    </source>
</evidence>
<dbReference type="SUPFAM" id="SSF51717">
    <property type="entry name" value="Dihydropteroate synthetase-like"/>
    <property type="match status" value="1"/>
</dbReference>
<feature type="binding site" evidence="17">
    <location>
        <position position="838"/>
    </location>
    <ligand>
        <name>methylcob(III)alamin</name>
        <dbReference type="ChEBI" id="CHEBI:28115"/>
    </ligand>
</feature>
<dbReference type="Proteomes" id="UP000616769">
    <property type="component" value="Unassembled WGS sequence"/>
</dbReference>
<evidence type="ECO:0000256" key="5">
    <source>
        <dbReference type="ARBA" id="ARBA00022603"/>
    </source>
</evidence>
<dbReference type="VEuPathDB" id="VectorBase:SSCA000196"/>
<evidence type="ECO:0000256" key="8">
    <source>
        <dbReference type="ARBA" id="ARBA00022679"/>
    </source>
</evidence>
<evidence type="ECO:0000256" key="7">
    <source>
        <dbReference type="ARBA" id="ARBA00022628"/>
    </source>
</evidence>
<dbReference type="InterPro" id="IPR037010">
    <property type="entry name" value="VitB12-dep_Met_synth_activ_sf"/>
</dbReference>
<evidence type="ECO:0000256" key="16">
    <source>
        <dbReference type="PIRSR" id="PIRSR000381-1"/>
    </source>
</evidence>
<evidence type="ECO:0000256" key="13">
    <source>
        <dbReference type="ARBA" id="ARBA00023167"/>
    </source>
</evidence>
<comment type="caution">
    <text evidence="19">The sequence shown here is derived from an EMBL/GenBank/DDBJ whole genome shotgun (WGS) entry which is preliminary data.</text>
</comment>
<keyword evidence="8 15" id="KW-0808">Transferase</keyword>
<dbReference type="PROSITE" id="PS51332">
    <property type="entry name" value="B12_BINDING"/>
    <property type="match status" value="1"/>
</dbReference>
<dbReference type="Gene3D" id="1.10.288.10">
    <property type="entry name" value="Cobalamin-dependent Methionine Synthase, domain 2"/>
    <property type="match status" value="1"/>
</dbReference>